<evidence type="ECO:0000313" key="3">
    <source>
        <dbReference type="Proteomes" id="UP000701853"/>
    </source>
</evidence>
<dbReference type="Proteomes" id="UP000701853">
    <property type="component" value="Chromosome 2"/>
</dbReference>
<dbReference type="AlphaFoldDB" id="A0A8J5ZLB0"/>
<sequence>MEYPKFDRQRLLSSPTGTNELLILDQLTEPIERSKIKLVTSPFWLKIGPCPPEFEKKDLMHAVGSTFGGVLRSEIKGHEVNDCIQISPEDRSRSVDELPYSIALKAESAGRQMSKEEDSGNNPKTQEIRNERQMSRDKASYINTTKGSIIVKQKEEQNLSEIVEIQINELEIEKSIDGVEMQQINHHRNSWRHLDKKEIFDTNMPELILGKSKFNQEKLVDIDPYSSIKSMKKKFKAVNGHVVEHATFDFEKVFSQDFIDLKQDISAAANRQAERKQ</sequence>
<comment type="caution">
    <text evidence="2">The sequence shown here is derived from an EMBL/GenBank/DDBJ whole genome shotgun (WGS) entry which is preliminary data.</text>
</comment>
<gene>
    <name evidence="2" type="ORF">CXB51_003333</name>
</gene>
<name>A0A8J5ZLB0_9ROSI</name>
<evidence type="ECO:0000256" key="1">
    <source>
        <dbReference type="SAM" id="MobiDB-lite"/>
    </source>
</evidence>
<protein>
    <recommendedName>
        <fullName evidence="4">DUF4283 domain-containing protein</fullName>
    </recommendedName>
</protein>
<keyword evidence="3" id="KW-1185">Reference proteome</keyword>
<dbReference type="OrthoDB" id="1737333at2759"/>
<reference evidence="2 3" key="1">
    <citation type="journal article" date="2021" name="bioRxiv">
        <title>The Gossypium anomalum genome as a resource for cotton improvement and evolutionary analysis of hybrid incompatibility.</title>
        <authorList>
            <person name="Grover C.E."/>
            <person name="Yuan D."/>
            <person name="Arick M.A."/>
            <person name="Miller E.R."/>
            <person name="Hu G."/>
            <person name="Peterson D.G."/>
            <person name="Wendel J.F."/>
            <person name="Udall J.A."/>
        </authorList>
    </citation>
    <scope>NUCLEOTIDE SEQUENCE [LARGE SCALE GENOMIC DNA]</scope>
    <source>
        <strain evidence="2">JFW-Udall</strain>
        <tissue evidence="2">Leaf</tissue>
    </source>
</reference>
<proteinExistence type="predicted"/>
<evidence type="ECO:0008006" key="4">
    <source>
        <dbReference type="Google" id="ProtNLM"/>
    </source>
</evidence>
<feature type="region of interest" description="Disordered" evidence="1">
    <location>
        <begin position="106"/>
        <end position="139"/>
    </location>
</feature>
<accession>A0A8J5ZLB0</accession>
<dbReference type="EMBL" id="JAHUZN010000002">
    <property type="protein sequence ID" value="KAG8501207.1"/>
    <property type="molecule type" value="Genomic_DNA"/>
</dbReference>
<evidence type="ECO:0000313" key="2">
    <source>
        <dbReference type="EMBL" id="KAG8501207.1"/>
    </source>
</evidence>
<feature type="compositionally biased region" description="Basic and acidic residues" evidence="1">
    <location>
        <begin position="126"/>
        <end position="139"/>
    </location>
</feature>
<organism evidence="2 3">
    <name type="scientific">Gossypium anomalum</name>
    <dbReference type="NCBI Taxonomy" id="47600"/>
    <lineage>
        <taxon>Eukaryota</taxon>
        <taxon>Viridiplantae</taxon>
        <taxon>Streptophyta</taxon>
        <taxon>Embryophyta</taxon>
        <taxon>Tracheophyta</taxon>
        <taxon>Spermatophyta</taxon>
        <taxon>Magnoliopsida</taxon>
        <taxon>eudicotyledons</taxon>
        <taxon>Gunneridae</taxon>
        <taxon>Pentapetalae</taxon>
        <taxon>rosids</taxon>
        <taxon>malvids</taxon>
        <taxon>Malvales</taxon>
        <taxon>Malvaceae</taxon>
        <taxon>Malvoideae</taxon>
        <taxon>Gossypium</taxon>
    </lineage>
</organism>